<dbReference type="PANTHER" id="PTHR43806:SF11">
    <property type="entry name" value="CEREVISIN-RELATED"/>
    <property type="match status" value="1"/>
</dbReference>
<evidence type="ECO:0000256" key="2">
    <source>
        <dbReference type="ARBA" id="ARBA00022670"/>
    </source>
</evidence>
<dbReference type="Gene3D" id="3.40.50.200">
    <property type="entry name" value="Peptidase S8/S53 domain"/>
    <property type="match status" value="1"/>
</dbReference>
<dbReference type="EMBL" id="AP018907">
    <property type="protein sequence ID" value="BBF94184.1"/>
    <property type="molecule type" value="Genomic_DNA"/>
</dbReference>
<dbReference type="PANTHER" id="PTHR43806">
    <property type="entry name" value="PEPTIDASE S8"/>
    <property type="match status" value="1"/>
</dbReference>
<evidence type="ECO:0000259" key="7">
    <source>
        <dbReference type="Pfam" id="PF00082"/>
    </source>
</evidence>
<dbReference type="PRINTS" id="PR00723">
    <property type="entry name" value="SUBTILISIN"/>
</dbReference>
<dbReference type="GO" id="GO:0004252">
    <property type="term" value="F:serine-type endopeptidase activity"/>
    <property type="evidence" value="ECO:0007669"/>
    <property type="project" value="UniProtKB-UniRule"/>
</dbReference>
<keyword evidence="2 5" id="KW-0645">Protease</keyword>
<feature type="active site" description="Charge relay system" evidence="5">
    <location>
        <position position="446"/>
    </location>
</feature>
<feature type="region of interest" description="Disordered" evidence="6">
    <location>
        <begin position="77"/>
        <end position="125"/>
    </location>
</feature>
<evidence type="ECO:0000256" key="5">
    <source>
        <dbReference type="PROSITE-ProRule" id="PRU01240"/>
    </source>
</evidence>
<feature type="active site" description="Charge relay system" evidence="5">
    <location>
        <position position="261"/>
    </location>
</feature>
<evidence type="ECO:0000256" key="4">
    <source>
        <dbReference type="ARBA" id="ARBA00022825"/>
    </source>
</evidence>
<dbReference type="InterPro" id="IPR050131">
    <property type="entry name" value="Peptidase_S8_subtilisin-like"/>
</dbReference>
<gene>
    <name evidence="8" type="ORF">BLTE_28690</name>
</gene>
<dbReference type="PROSITE" id="PS51892">
    <property type="entry name" value="SUBTILASE"/>
    <property type="match status" value="1"/>
</dbReference>
<dbReference type="InterPro" id="IPR036852">
    <property type="entry name" value="Peptidase_S8/S53_dom_sf"/>
</dbReference>
<dbReference type="Proteomes" id="UP000266934">
    <property type="component" value="Chromosome"/>
</dbReference>
<evidence type="ECO:0000313" key="8">
    <source>
        <dbReference type="EMBL" id="BBF94184.1"/>
    </source>
</evidence>
<keyword evidence="9" id="KW-1185">Reference proteome</keyword>
<dbReference type="KEGG" id="blag:BLTE_28690"/>
<sequence length="517" mass="52806">MSRPRIRALRRSAIVAIAVLALIGRAGESAAQTNYERENPFSGRSGGHSGGSNATGVAIGIGAALAIGALIAASQSQAATRPGGEEDDWRGNVRDNPPPRSFHHTPTPPPNPPSPPSSAAPPQAPRFTVARGETRFVPNEVLVEVGRGVTPAQIAGIERRLKLVRLSEETFVLAGRTLYRYRIADGASVPAVLAALSRERRVASAQPNYRFSTPRATFKLAAAGGSAAIIDPSLLYAPRALRLPEAHQVARGDKVLVALIDSAVDPAHPELAGALAKSLDVTGTDGTAAPHSHGTGMAGALAARAQLVGVAPGASLIAITAFRPEGEGAGGTTVTVLRGLDVAFAEGARVVNMSFAGPNDALLGRALAGAHARGLILVAAAGNAGPKSPPLYPAADRNVIAVTATDADDKVFDQANRGRHVTIAAPGVDVLVPGPEGAYAFTSGTSVAAAHVSGVVALMLERDPTLSADAVRAALAASARDLGRKGRDDVYGAGEADANAAVRQFDKRTATPAVPQR</sequence>
<feature type="active site" description="Charge relay system" evidence="5">
    <location>
        <position position="293"/>
    </location>
</feature>
<evidence type="ECO:0000313" key="9">
    <source>
        <dbReference type="Proteomes" id="UP000266934"/>
    </source>
</evidence>
<comment type="similarity">
    <text evidence="1 5">Belongs to the peptidase S8 family.</text>
</comment>
<dbReference type="OrthoDB" id="5405281at2"/>
<dbReference type="CDD" id="cd05561">
    <property type="entry name" value="Peptidases_S8_4"/>
    <property type="match status" value="1"/>
</dbReference>
<evidence type="ECO:0000256" key="3">
    <source>
        <dbReference type="ARBA" id="ARBA00022801"/>
    </source>
</evidence>
<feature type="domain" description="Peptidase S8/S53" evidence="7">
    <location>
        <begin position="252"/>
        <end position="494"/>
    </location>
</feature>
<dbReference type="RefSeq" id="WP_160140627.1">
    <property type="nucleotide sequence ID" value="NZ_AP018907.1"/>
</dbReference>
<dbReference type="GO" id="GO:0006508">
    <property type="term" value="P:proteolysis"/>
    <property type="evidence" value="ECO:0007669"/>
    <property type="project" value="UniProtKB-KW"/>
</dbReference>
<keyword evidence="4 5" id="KW-0720">Serine protease</keyword>
<protein>
    <recommendedName>
        <fullName evidence="7">Peptidase S8/S53 domain-containing protein</fullName>
    </recommendedName>
</protein>
<dbReference type="Pfam" id="PF00082">
    <property type="entry name" value="Peptidase_S8"/>
    <property type="match status" value="1"/>
</dbReference>
<proteinExistence type="inferred from homology"/>
<accession>A0A348G3Q1</accession>
<dbReference type="SUPFAM" id="SSF52743">
    <property type="entry name" value="Subtilisin-like"/>
    <property type="match status" value="1"/>
</dbReference>
<dbReference type="InterPro" id="IPR000209">
    <property type="entry name" value="Peptidase_S8/S53_dom"/>
</dbReference>
<evidence type="ECO:0000256" key="1">
    <source>
        <dbReference type="ARBA" id="ARBA00011073"/>
    </source>
</evidence>
<reference evidence="8 9" key="1">
    <citation type="submission" date="2018-08" db="EMBL/GenBank/DDBJ databases">
        <title>Complete genome sequencing of Blastochloris tepida GI.</title>
        <authorList>
            <person name="Tsukatani Y."/>
            <person name="Mori H."/>
        </authorList>
    </citation>
    <scope>NUCLEOTIDE SEQUENCE [LARGE SCALE GENOMIC DNA]</scope>
    <source>
        <strain evidence="8 9">GI</strain>
    </source>
</reference>
<feature type="compositionally biased region" description="Pro residues" evidence="6">
    <location>
        <begin position="96"/>
        <end position="124"/>
    </location>
</feature>
<evidence type="ECO:0000256" key="6">
    <source>
        <dbReference type="SAM" id="MobiDB-lite"/>
    </source>
</evidence>
<organism evidence="8 9">
    <name type="scientific">Blastochloris tepida</name>
    <dbReference type="NCBI Taxonomy" id="2233851"/>
    <lineage>
        <taxon>Bacteria</taxon>
        <taxon>Pseudomonadati</taxon>
        <taxon>Pseudomonadota</taxon>
        <taxon>Alphaproteobacteria</taxon>
        <taxon>Hyphomicrobiales</taxon>
        <taxon>Blastochloridaceae</taxon>
        <taxon>Blastochloris</taxon>
    </lineage>
</organism>
<dbReference type="InterPro" id="IPR015500">
    <property type="entry name" value="Peptidase_S8_subtilisin-rel"/>
</dbReference>
<name>A0A348G3Q1_9HYPH</name>
<keyword evidence="3 5" id="KW-0378">Hydrolase</keyword>
<dbReference type="AlphaFoldDB" id="A0A348G3Q1"/>